<proteinExistence type="predicted"/>
<dbReference type="PANTHER" id="PTHR34978">
    <property type="entry name" value="POSSIBLE SENSOR-TRANSDUCER PROTEIN BLAR"/>
    <property type="match status" value="1"/>
</dbReference>
<dbReference type="CDD" id="cd07341">
    <property type="entry name" value="M56_BlaR1_MecR1_like"/>
    <property type="match status" value="1"/>
</dbReference>
<sequence length="742" mass="85494">MEYLLKASVVLVIFYLCYIIFLKRDTFFQHNRWFLLIGLITALVLPNIIIPIYIEVEPIIIPENLLIADTITTQPKKTFQWLDLLPIVYSIGFILFFIQFILQFGSLILLLLKNPKNKEGIYTYIIVKNKVSPFSFFKWIVYNPDLYNNDELNLIINHEKVHVRQYHSVDIILTRLACVIFWFNPFIWFYKKDIQQNLEYIADYKTQRETNSEKDYQRLLLKTSIANQHIDLANNFYNSLIKKRILMLHKSRSKSNSKWKFAIILPLLALFLMSANTKEVFIEKPIESFNVVNSIDTPELTEVAFNKDMTDEELNKIKADLKAKGITMTINNIDRNSKGKITTISVKFETKTGFVSFNSDKKEDGINSFYFKNDESSIAVGPLNSTPVYDKFVKDFAKAYESKNDKSKKEKSDKIKDVLTITSAYSNNYKKIKDTIVLKHPYTIGTNNVIYADSAKIVKDAYKYNYDSIKNNVVIRGNYTYTSGDSIYIETIPNKETVKASNVQINTQPLYILDGKKVEESELKKTNADKIKSVDVIKNTKAVELYGNEGKNGVVVIETIDSDGKIEIRENDDSKVVVRSEFTTNLLFILDGKKIKKKTFKTLNPNDILSVNVIKGEKAIELYGDDAKDGAIVIFTKVNKKKIKVKDDLEESIIEYLNNDETQKLNNVSDLKIYPNPVKGDFLNFQSIKNKRISYRIFDITGKEVSSGKASKRINVSKLKGGTYIVELNDGEQKIRNKFIRQ</sequence>
<dbReference type="Gene3D" id="2.170.130.10">
    <property type="entry name" value="TonB-dependent receptor, plug domain"/>
    <property type="match status" value="2"/>
</dbReference>
<keyword evidence="2" id="KW-0472">Membrane</keyword>
<comment type="caution">
    <text evidence="5">The sequence shown here is derived from an EMBL/GenBank/DDBJ whole genome shotgun (WGS) entry which is preliminary data.</text>
</comment>
<dbReference type="Proteomes" id="UP000778797">
    <property type="component" value="Unassembled WGS sequence"/>
</dbReference>
<dbReference type="Pfam" id="PF18962">
    <property type="entry name" value="Por_Secre_tail"/>
    <property type="match status" value="1"/>
</dbReference>
<dbReference type="InterPro" id="IPR026444">
    <property type="entry name" value="Secre_tail"/>
</dbReference>
<keyword evidence="2" id="KW-0812">Transmembrane</keyword>
<dbReference type="RefSeq" id="WP_227476910.1">
    <property type="nucleotide sequence ID" value="NZ_JAFMPT010000008.1"/>
</dbReference>
<dbReference type="InterPro" id="IPR008756">
    <property type="entry name" value="Peptidase_M56"/>
</dbReference>
<dbReference type="EMBL" id="JAFMPT010000008">
    <property type="protein sequence ID" value="MCC1484463.1"/>
    <property type="molecule type" value="Genomic_DNA"/>
</dbReference>
<evidence type="ECO:0000259" key="4">
    <source>
        <dbReference type="Pfam" id="PF18962"/>
    </source>
</evidence>
<dbReference type="PANTHER" id="PTHR34978:SF3">
    <property type="entry name" value="SLR0241 PROTEIN"/>
    <property type="match status" value="1"/>
</dbReference>
<dbReference type="Pfam" id="PF05569">
    <property type="entry name" value="Peptidase_M56"/>
    <property type="match status" value="1"/>
</dbReference>
<reference evidence="6" key="1">
    <citation type="submission" date="2021-03" db="EMBL/GenBank/DDBJ databases">
        <title>Genome of Cognatishimia sp. F0-27.</title>
        <authorList>
            <person name="Ping X."/>
        </authorList>
    </citation>
    <scope>NUCLEOTIDE SEQUENCE [LARGE SCALE GENOMIC DNA]</scope>
    <source>
        <strain evidence="6">E313</strain>
    </source>
</reference>
<dbReference type="InterPro" id="IPR052173">
    <property type="entry name" value="Beta-lactam_resp_regulator"/>
</dbReference>
<evidence type="ECO:0000256" key="1">
    <source>
        <dbReference type="ARBA" id="ARBA00022729"/>
    </source>
</evidence>
<reference evidence="6" key="2">
    <citation type="submission" date="2023-07" db="EMBL/GenBank/DDBJ databases">
        <title>Genome of Winogradskyella sp. E313.</title>
        <authorList>
            <person name="Zhou Y."/>
        </authorList>
    </citation>
    <scope>NUCLEOTIDE SEQUENCE [LARGE SCALE GENOMIC DNA]</scope>
    <source>
        <strain evidence="6">E313</strain>
    </source>
</reference>
<organism evidence="5 6">
    <name type="scientific">Winogradskyella immobilis</name>
    <dbReference type="NCBI Taxonomy" id="2816852"/>
    <lineage>
        <taxon>Bacteria</taxon>
        <taxon>Pseudomonadati</taxon>
        <taxon>Bacteroidota</taxon>
        <taxon>Flavobacteriia</taxon>
        <taxon>Flavobacteriales</taxon>
        <taxon>Flavobacteriaceae</taxon>
        <taxon>Winogradskyella</taxon>
    </lineage>
</organism>
<protein>
    <submittedName>
        <fullName evidence="5">T9SS type A sorting domain-containing protein</fullName>
    </submittedName>
</protein>
<feature type="transmembrane region" description="Helical" evidence="2">
    <location>
        <begin position="34"/>
        <end position="54"/>
    </location>
</feature>
<accession>A0ABS8EMM1</accession>
<dbReference type="NCBIfam" id="TIGR04183">
    <property type="entry name" value="Por_Secre_tail"/>
    <property type="match status" value="1"/>
</dbReference>
<name>A0ABS8EMM1_9FLAO</name>
<evidence type="ECO:0000256" key="2">
    <source>
        <dbReference type="SAM" id="Phobius"/>
    </source>
</evidence>
<feature type="domain" description="Peptidase M56" evidence="3">
    <location>
        <begin position="146"/>
        <end position="248"/>
    </location>
</feature>
<evidence type="ECO:0000313" key="5">
    <source>
        <dbReference type="EMBL" id="MCC1484463.1"/>
    </source>
</evidence>
<feature type="domain" description="Secretion system C-terminal sorting" evidence="4">
    <location>
        <begin position="673"/>
        <end position="740"/>
    </location>
</feature>
<feature type="transmembrane region" description="Helical" evidence="2">
    <location>
        <begin position="6"/>
        <end position="22"/>
    </location>
</feature>
<evidence type="ECO:0000313" key="6">
    <source>
        <dbReference type="Proteomes" id="UP000778797"/>
    </source>
</evidence>
<gene>
    <name evidence="5" type="ORF">J1C55_07690</name>
</gene>
<feature type="transmembrane region" description="Helical" evidence="2">
    <location>
        <begin position="87"/>
        <end position="112"/>
    </location>
</feature>
<keyword evidence="6" id="KW-1185">Reference proteome</keyword>
<dbReference type="InterPro" id="IPR037066">
    <property type="entry name" value="Plug_dom_sf"/>
</dbReference>
<keyword evidence="2" id="KW-1133">Transmembrane helix</keyword>
<keyword evidence="1" id="KW-0732">Signal</keyword>
<evidence type="ECO:0000259" key="3">
    <source>
        <dbReference type="Pfam" id="PF05569"/>
    </source>
</evidence>